<keyword evidence="1" id="KW-0812">Transmembrane</keyword>
<name>A0AB36EBW8_AGRTU</name>
<evidence type="ECO:0000256" key="1">
    <source>
        <dbReference type="SAM" id="Phobius"/>
    </source>
</evidence>
<organism evidence="2 3">
    <name type="scientific">Agrobacterium tumefaciens</name>
    <dbReference type="NCBI Taxonomy" id="358"/>
    <lineage>
        <taxon>Bacteria</taxon>
        <taxon>Pseudomonadati</taxon>
        <taxon>Pseudomonadota</taxon>
        <taxon>Alphaproteobacteria</taxon>
        <taxon>Hyphomicrobiales</taxon>
        <taxon>Rhizobiaceae</taxon>
        <taxon>Rhizobium/Agrobacterium group</taxon>
        <taxon>Agrobacterium</taxon>
        <taxon>Agrobacterium tumefaciens complex</taxon>
    </lineage>
</organism>
<accession>A0AB36EBW8</accession>
<gene>
    <name evidence="2" type="ORF">A6U91_21025</name>
</gene>
<evidence type="ECO:0000313" key="2">
    <source>
        <dbReference type="EMBL" id="OCJ32684.1"/>
    </source>
</evidence>
<proteinExistence type="predicted"/>
<dbReference type="Proteomes" id="UP000093451">
    <property type="component" value="Unassembled WGS sequence"/>
</dbReference>
<keyword evidence="1" id="KW-1133">Transmembrane helix</keyword>
<comment type="caution">
    <text evidence="2">The sequence shown here is derived from an EMBL/GenBank/DDBJ whole genome shotgun (WGS) entry which is preliminary data.</text>
</comment>
<dbReference type="AlphaFoldDB" id="A0AB36EBW8"/>
<keyword evidence="1" id="KW-0472">Membrane</keyword>
<protein>
    <submittedName>
        <fullName evidence="2">Uncharacterized protein</fullName>
    </submittedName>
</protein>
<feature type="transmembrane region" description="Helical" evidence="1">
    <location>
        <begin position="32"/>
        <end position="53"/>
    </location>
</feature>
<sequence>MNTDLFLAQNHAFQLSRMPSLIDMNSVTTMGWIQLVVTLLITLIVVDLSWVFLASKARHFLRNSRAIRRIN</sequence>
<reference evidence="2 3" key="1">
    <citation type="journal article" date="2016" name="PeerJ">
        <title>Gall-ID: tools for genotyping gall-causing phytopathogenic bacteria.</title>
        <authorList>
            <person name="Davis E.W.II."/>
            <person name="Weisberg A.J."/>
            <person name="Tabima J.F."/>
            <person name="Grunwald N.J."/>
            <person name="Chang J.H."/>
        </authorList>
    </citation>
    <scope>NUCLEOTIDE SEQUENCE [LARGE SCALE GENOMIC DNA]</scope>
    <source>
        <strain evidence="2 3">N2/73</strain>
    </source>
</reference>
<evidence type="ECO:0000313" key="3">
    <source>
        <dbReference type="Proteomes" id="UP000093451"/>
    </source>
</evidence>
<dbReference type="EMBL" id="LXKT01000029">
    <property type="protein sequence ID" value="OCJ32684.1"/>
    <property type="molecule type" value="Genomic_DNA"/>
</dbReference>